<dbReference type="KEGG" id="gcr:GcLGCM259_2893"/>
<name>A0A5B7WZ71_9MICC</name>
<sequence>MTNRMVRSRTAELVAEVLGSRYGRKHLESHGWVPGTPIIMTRSDEPLEDVMALVSLHETPVYVAMLEQEPERLCLLRVTLGTSALEVVNVWGKDETIGCLYEKVVPKLWETFRVRFWRYSAVALRVPELLTTQISTYWRAPSPLAIA</sequence>
<keyword evidence="2" id="KW-1185">Reference proteome</keyword>
<protein>
    <submittedName>
        <fullName evidence="1">SDR family oxidoreductase</fullName>
    </submittedName>
</protein>
<reference evidence="1 2" key="1">
    <citation type="submission" date="2018-12" db="EMBL/GenBank/DDBJ databases">
        <title>Complete Genome Sequence of Glutamicibacter creatinolyticus strain LGCM259,isolated from an abscess of a 12-year-old mare in Italy.</title>
        <authorList>
            <person name="Santos R.G."/>
            <person name="Silva A.L."/>
            <person name="Seyffert N."/>
            <person name="Castro T.L.P."/>
            <person name="Attili A.R."/>
            <person name="Rifici C."/>
            <person name="Mazzullo G."/>
            <person name="Brenig B."/>
            <person name="Venanzi F."/>
            <person name="Azevedo V."/>
        </authorList>
    </citation>
    <scope>NUCLEOTIDE SEQUENCE [LARGE SCALE GENOMIC DNA]</scope>
    <source>
        <strain evidence="1 2">LGCM 259</strain>
    </source>
</reference>
<dbReference type="RefSeq" id="WP_138927084.1">
    <property type="nucleotide sequence ID" value="NZ_CP034412.1"/>
</dbReference>
<dbReference type="AlphaFoldDB" id="A0A5B7WZ71"/>
<evidence type="ECO:0000313" key="2">
    <source>
        <dbReference type="Proteomes" id="UP000307000"/>
    </source>
</evidence>
<proteinExistence type="predicted"/>
<gene>
    <name evidence="1" type="ORF">GcLGCM259_2893</name>
</gene>
<organism evidence="1 2">
    <name type="scientific">Glutamicibacter creatinolyticus</name>
    <dbReference type="NCBI Taxonomy" id="162496"/>
    <lineage>
        <taxon>Bacteria</taxon>
        <taxon>Bacillati</taxon>
        <taxon>Actinomycetota</taxon>
        <taxon>Actinomycetes</taxon>
        <taxon>Micrococcales</taxon>
        <taxon>Micrococcaceae</taxon>
        <taxon>Glutamicibacter</taxon>
    </lineage>
</organism>
<dbReference type="EMBL" id="CP034412">
    <property type="protein sequence ID" value="QCY48600.1"/>
    <property type="molecule type" value="Genomic_DNA"/>
</dbReference>
<accession>A0A5B7WZ71</accession>
<evidence type="ECO:0000313" key="1">
    <source>
        <dbReference type="EMBL" id="QCY48600.1"/>
    </source>
</evidence>
<dbReference type="Proteomes" id="UP000307000">
    <property type="component" value="Chromosome"/>
</dbReference>